<sequence length="344" mass="36468">MRGGLHPRTGDPFRWIEQAMDNCLALTRGAAMPPIEGAPGSLKASNEYKDKLMTMDGAEVLAGAVTRDETAILDAWLAGLRAGASLQSGRIREAELQTQAKSVLAQFKDALAEGGPDADGEAYASLRETLAEISRSRAIQGFTPTDTANFVFALKEPIIEALRRAIGSDTPALAAGIVAAGKVLDQLGLHTTEVFLASREEVIGRQGQEIAELSTPVVRLWDGILALPLIGTLDSARTGVVMENLLQAIVDEEAEIAIIDITGVPTVDTLVAQHLLKTVAAARLMGADCIVSGIRPQIAQTMVHLGVELNVVSKATLADAFAVALKQTGRRVVRQQAAPTVERR</sequence>
<evidence type="ECO:0000256" key="1">
    <source>
        <dbReference type="ARBA" id="ARBA00022553"/>
    </source>
</evidence>
<dbReference type="CDD" id="cd07041">
    <property type="entry name" value="STAS_RsbR_RsbS_like"/>
    <property type="match status" value="1"/>
</dbReference>
<keyword evidence="1" id="KW-0597">Phosphoprotein</keyword>
<dbReference type="Pfam" id="PF14361">
    <property type="entry name" value="RsbRD_N"/>
    <property type="match status" value="1"/>
</dbReference>
<organism evidence="3 4">
    <name type="scientific">Methylobacterium brachythecii</name>
    <dbReference type="NCBI Taxonomy" id="1176177"/>
    <lineage>
        <taxon>Bacteria</taxon>
        <taxon>Pseudomonadati</taxon>
        <taxon>Pseudomonadota</taxon>
        <taxon>Alphaproteobacteria</taxon>
        <taxon>Hyphomicrobiales</taxon>
        <taxon>Methylobacteriaceae</taxon>
        <taxon>Methylobacterium</taxon>
    </lineage>
</organism>
<dbReference type="InterPro" id="IPR051932">
    <property type="entry name" value="Bact_StressResp_Reg"/>
</dbReference>
<dbReference type="Pfam" id="PF01740">
    <property type="entry name" value="STAS"/>
    <property type="match status" value="1"/>
</dbReference>
<dbReference type="PANTHER" id="PTHR33745:SF3">
    <property type="entry name" value="RSBT CO-ANTAGONIST PROTEIN RSBRC"/>
    <property type="match status" value="1"/>
</dbReference>
<dbReference type="PROSITE" id="PS50801">
    <property type="entry name" value="STAS"/>
    <property type="match status" value="1"/>
</dbReference>
<dbReference type="SUPFAM" id="SSF52091">
    <property type="entry name" value="SpoIIaa-like"/>
    <property type="match status" value="1"/>
</dbReference>
<gene>
    <name evidence="3" type="primary">rsbR</name>
    <name evidence="3" type="ORF">GCM10007884_05700</name>
</gene>
<evidence type="ECO:0000259" key="2">
    <source>
        <dbReference type="PROSITE" id="PS50801"/>
    </source>
</evidence>
<dbReference type="EMBL" id="BSPG01000001">
    <property type="protein sequence ID" value="GLS42585.1"/>
    <property type="molecule type" value="Genomic_DNA"/>
</dbReference>
<dbReference type="InterPro" id="IPR002645">
    <property type="entry name" value="STAS_dom"/>
</dbReference>
<name>A0ABQ6CYX8_9HYPH</name>
<evidence type="ECO:0000313" key="4">
    <source>
        <dbReference type="Proteomes" id="UP001156881"/>
    </source>
</evidence>
<dbReference type="PANTHER" id="PTHR33745">
    <property type="entry name" value="RSBT ANTAGONIST PROTEIN RSBS-RELATED"/>
    <property type="match status" value="1"/>
</dbReference>
<reference evidence="4" key="1">
    <citation type="journal article" date="2019" name="Int. J. Syst. Evol. Microbiol.">
        <title>The Global Catalogue of Microorganisms (GCM) 10K type strain sequencing project: providing services to taxonomists for standard genome sequencing and annotation.</title>
        <authorList>
            <consortium name="The Broad Institute Genomics Platform"/>
            <consortium name="The Broad Institute Genome Sequencing Center for Infectious Disease"/>
            <person name="Wu L."/>
            <person name="Ma J."/>
        </authorList>
    </citation>
    <scope>NUCLEOTIDE SEQUENCE [LARGE SCALE GENOMIC DNA]</scope>
    <source>
        <strain evidence="4">NBRC 107710</strain>
    </source>
</reference>
<keyword evidence="4" id="KW-1185">Reference proteome</keyword>
<proteinExistence type="predicted"/>
<dbReference type="InterPro" id="IPR036513">
    <property type="entry name" value="STAS_dom_sf"/>
</dbReference>
<protein>
    <submittedName>
        <fullName evidence="3">Polyvinyl alcohol dehydrogenase</fullName>
    </submittedName>
</protein>
<comment type="caution">
    <text evidence="3">The sequence shown here is derived from an EMBL/GenBank/DDBJ whole genome shotgun (WGS) entry which is preliminary data.</text>
</comment>
<feature type="domain" description="STAS" evidence="2">
    <location>
        <begin position="214"/>
        <end position="328"/>
    </location>
</feature>
<dbReference type="Gene3D" id="3.30.750.24">
    <property type="entry name" value="STAS domain"/>
    <property type="match status" value="1"/>
</dbReference>
<dbReference type="InterPro" id="IPR025751">
    <property type="entry name" value="RsbRD_N_dom"/>
</dbReference>
<accession>A0ABQ6CYX8</accession>
<dbReference type="Proteomes" id="UP001156881">
    <property type="component" value="Unassembled WGS sequence"/>
</dbReference>
<evidence type="ECO:0000313" key="3">
    <source>
        <dbReference type="EMBL" id="GLS42585.1"/>
    </source>
</evidence>